<proteinExistence type="predicted"/>
<evidence type="ECO:0000313" key="2">
    <source>
        <dbReference type="Proteomes" id="UP000005601"/>
    </source>
</evidence>
<dbReference type="PATRIC" id="fig|992106.3.peg.171"/>
<name>I9YI67_HELPX</name>
<sequence>MRKQVIASLKAVFWGYRVLVGVVGEGYCKIPPYSFKKMRFT</sequence>
<dbReference type="EMBL" id="AKQH01000001">
    <property type="protein sequence ID" value="EJC30877.1"/>
    <property type="molecule type" value="Genomic_DNA"/>
</dbReference>
<gene>
    <name evidence="1" type="ORF">HPHPP11B_0179</name>
</gene>
<accession>I9YI67</accession>
<dbReference type="Proteomes" id="UP000005601">
    <property type="component" value="Unassembled WGS sequence"/>
</dbReference>
<organism evidence="1 2">
    <name type="scientific">Helicobacter pylori Hp P-11b</name>
    <dbReference type="NCBI Taxonomy" id="992106"/>
    <lineage>
        <taxon>Bacteria</taxon>
        <taxon>Pseudomonadati</taxon>
        <taxon>Campylobacterota</taxon>
        <taxon>Epsilonproteobacteria</taxon>
        <taxon>Campylobacterales</taxon>
        <taxon>Helicobacteraceae</taxon>
        <taxon>Helicobacter</taxon>
    </lineage>
</organism>
<protein>
    <submittedName>
        <fullName evidence="1">Uncharacterized protein</fullName>
    </submittedName>
</protein>
<reference evidence="1 2" key="1">
    <citation type="submission" date="2012-05" db="EMBL/GenBank/DDBJ databases">
        <title>Genome sequence of Helicobacter pylori Hp P-11b.</title>
        <authorList>
            <person name="Blanchard T.G."/>
            <person name="Czinn S.J."/>
            <person name="McCracken C."/>
            <person name="Abolude K."/>
            <person name="Maroo A."/>
            <person name="Santana-Cruz I."/>
            <person name="Tallon L.J."/>
            <person name="Ficke F.W.F."/>
        </authorList>
    </citation>
    <scope>NUCLEOTIDE SEQUENCE [LARGE SCALE GENOMIC DNA]</scope>
    <source>
        <strain evidence="1 2">Hp P-11b</strain>
    </source>
</reference>
<comment type="caution">
    <text evidence="1">The sequence shown here is derived from an EMBL/GenBank/DDBJ whole genome shotgun (WGS) entry which is preliminary data.</text>
</comment>
<dbReference type="AlphaFoldDB" id="I9YI67"/>
<evidence type="ECO:0000313" key="1">
    <source>
        <dbReference type="EMBL" id="EJC30877.1"/>
    </source>
</evidence>